<protein>
    <submittedName>
        <fullName evidence="3">DUF4097 family beta strand repeat protein</fullName>
    </submittedName>
</protein>
<accession>A0A932EQ55</accession>
<dbReference type="PANTHER" id="PTHR34094">
    <property type="match status" value="1"/>
</dbReference>
<proteinExistence type="predicted"/>
<dbReference type="Pfam" id="PF13349">
    <property type="entry name" value="DUF4097"/>
    <property type="match status" value="1"/>
</dbReference>
<feature type="domain" description="DUF4097" evidence="2">
    <location>
        <begin position="37"/>
        <end position="276"/>
    </location>
</feature>
<evidence type="ECO:0000259" key="2">
    <source>
        <dbReference type="Pfam" id="PF13349"/>
    </source>
</evidence>
<feature type="chain" id="PRO_5038093724" evidence="1">
    <location>
        <begin position="21"/>
        <end position="279"/>
    </location>
</feature>
<dbReference type="EMBL" id="JACPNR010000009">
    <property type="protein sequence ID" value="MBI2678418.1"/>
    <property type="molecule type" value="Genomic_DNA"/>
</dbReference>
<evidence type="ECO:0000256" key="1">
    <source>
        <dbReference type="SAM" id="SignalP"/>
    </source>
</evidence>
<dbReference type="Proteomes" id="UP000779809">
    <property type="component" value="Unassembled WGS sequence"/>
</dbReference>
<feature type="signal peptide" evidence="1">
    <location>
        <begin position="1"/>
        <end position="20"/>
    </location>
</feature>
<name>A0A932EQ55_9BACT</name>
<evidence type="ECO:0000313" key="3">
    <source>
        <dbReference type="EMBL" id="MBI2678418.1"/>
    </source>
</evidence>
<evidence type="ECO:0000313" key="4">
    <source>
        <dbReference type="Proteomes" id="UP000779809"/>
    </source>
</evidence>
<dbReference type="InterPro" id="IPR025164">
    <property type="entry name" value="Toastrack_DUF4097"/>
</dbReference>
<dbReference type="PANTHER" id="PTHR34094:SF1">
    <property type="entry name" value="PROTEIN FAM185A"/>
    <property type="match status" value="1"/>
</dbReference>
<reference evidence="3" key="1">
    <citation type="submission" date="2020-07" db="EMBL/GenBank/DDBJ databases">
        <title>Huge and variable diversity of episymbiotic CPR bacteria and DPANN archaea in groundwater ecosystems.</title>
        <authorList>
            <person name="He C.Y."/>
            <person name="Keren R."/>
            <person name="Whittaker M."/>
            <person name="Farag I.F."/>
            <person name="Doudna J."/>
            <person name="Cate J.H.D."/>
            <person name="Banfield J.F."/>
        </authorList>
    </citation>
    <scope>NUCLEOTIDE SEQUENCE</scope>
    <source>
        <strain evidence="3">NC_groundwater_580_Pr5_B-0.1um_64_19</strain>
    </source>
</reference>
<dbReference type="AlphaFoldDB" id="A0A932EQ55"/>
<organism evidence="3 4">
    <name type="scientific">Candidatus Korobacter versatilis</name>
    <dbReference type="NCBI Taxonomy" id="658062"/>
    <lineage>
        <taxon>Bacteria</taxon>
        <taxon>Pseudomonadati</taxon>
        <taxon>Acidobacteriota</taxon>
        <taxon>Terriglobia</taxon>
        <taxon>Terriglobales</taxon>
        <taxon>Candidatus Korobacteraceae</taxon>
        <taxon>Candidatus Korobacter</taxon>
    </lineage>
</organism>
<sequence length="279" mass="29287">MNNALRTAAFMFLIAGVAFAADNRKELKYNLAAGGSLTIVNENGPVSVKGGPGRQVTVVATTHSDKVEVDGNQYGNRVDVRTRALQKASGNDGRVDYEITVPQDTSITVRAAGGPITVEKMRGDVMLEGDSAQVEVRDVANAHVHVRTLAGTITLRSVENGHIEVSSVNGDIRLSNVNGQKLSVNTTKGNIVYDGAVAQNGDYDFITNSGNIDVTLPASASVYLSARSVSGSVENGFPLQQTQPSVAPSSARTLVGTSNTAGSAVNLRSFSGKIRVKKQ</sequence>
<keyword evidence="1" id="KW-0732">Signal</keyword>
<comment type="caution">
    <text evidence="3">The sequence shown here is derived from an EMBL/GenBank/DDBJ whole genome shotgun (WGS) entry which is preliminary data.</text>
</comment>
<gene>
    <name evidence="3" type="ORF">HYX28_06525</name>
</gene>